<organism evidence="1 2">
    <name type="scientific">Candidatus Nealsonbacteria bacterium CG_4_9_14_3_um_filter_37_13</name>
    <dbReference type="NCBI Taxonomy" id="1974695"/>
    <lineage>
        <taxon>Bacteria</taxon>
        <taxon>Candidatus Nealsoniibacteriota</taxon>
    </lineage>
</organism>
<dbReference type="EMBL" id="PFVR01000037">
    <property type="protein sequence ID" value="PJA84480.1"/>
    <property type="molecule type" value="Genomic_DNA"/>
</dbReference>
<feature type="non-terminal residue" evidence="1">
    <location>
        <position position="1"/>
    </location>
</feature>
<sequence length="82" mass="8593">AAGSDHAIALSAATTTITAASGYEDVFEAGTVGITLKLVANVDGKEYGYVRARLLGDDSTETETDAEFVWYDGIKQATGYLV</sequence>
<dbReference type="Proteomes" id="UP000231034">
    <property type="component" value="Unassembled WGS sequence"/>
</dbReference>
<gene>
    <name evidence="1" type="ORF">CO145_01190</name>
</gene>
<comment type="caution">
    <text evidence="1">The sequence shown here is derived from an EMBL/GenBank/DDBJ whole genome shotgun (WGS) entry which is preliminary data.</text>
</comment>
<accession>A0A2M7Z5A9</accession>
<reference evidence="2" key="1">
    <citation type="submission" date="2017-09" db="EMBL/GenBank/DDBJ databases">
        <title>Depth-based differentiation of microbial function through sediment-hosted aquifers and enrichment of novel symbionts in the deep terrestrial subsurface.</title>
        <authorList>
            <person name="Probst A.J."/>
            <person name="Ladd B."/>
            <person name="Jarett J.K."/>
            <person name="Geller-Mcgrath D.E."/>
            <person name="Sieber C.M.K."/>
            <person name="Emerson J.B."/>
            <person name="Anantharaman K."/>
            <person name="Thomas B.C."/>
            <person name="Malmstrom R."/>
            <person name="Stieglmeier M."/>
            <person name="Klingl A."/>
            <person name="Woyke T."/>
            <person name="Ryan C.M."/>
            <person name="Banfield J.F."/>
        </authorList>
    </citation>
    <scope>NUCLEOTIDE SEQUENCE [LARGE SCALE GENOMIC DNA]</scope>
</reference>
<dbReference type="AlphaFoldDB" id="A0A2M7Z5A9"/>
<evidence type="ECO:0000313" key="2">
    <source>
        <dbReference type="Proteomes" id="UP000231034"/>
    </source>
</evidence>
<name>A0A2M7Z5A9_9BACT</name>
<feature type="non-terminal residue" evidence="1">
    <location>
        <position position="82"/>
    </location>
</feature>
<protein>
    <submittedName>
        <fullName evidence="1">Uncharacterized protein</fullName>
    </submittedName>
</protein>
<evidence type="ECO:0000313" key="1">
    <source>
        <dbReference type="EMBL" id="PJA84480.1"/>
    </source>
</evidence>
<proteinExistence type="predicted"/>